<proteinExistence type="predicted"/>
<gene>
    <name evidence="1" type="ORF">TIFTF001_019228</name>
</gene>
<dbReference type="Proteomes" id="UP001187192">
    <property type="component" value="Unassembled WGS sequence"/>
</dbReference>
<dbReference type="AlphaFoldDB" id="A0AA88DJD3"/>
<sequence>MKGNEGEGFWAQDDGGDGLGWVGDRESCLVWGHGGIDLAREKWLDTCLTLSTITRSPSPFYVVFLLTVVVGVVH</sequence>
<name>A0AA88DJD3_FICCA</name>
<accession>A0AA88DJD3</accession>
<organism evidence="1 2">
    <name type="scientific">Ficus carica</name>
    <name type="common">Common fig</name>
    <dbReference type="NCBI Taxonomy" id="3494"/>
    <lineage>
        <taxon>Eukaryota</taxon>
        <taxon>Viridiplantae</taxon>
        <taxon>Streptophyta</taxon>
        <taxon>Embryophyta</taxon>
        <taxon>Tracheophyta</taxon>
        <taxon>Spermatophyta</taxon>
        <taxon>Magnoliopsida</taxon>
        <taxon>eudicotyledons</taxon>
        <taxon>Gunneridae</taxon>
        <taxon>Pentapetalae</taxon>
        <taxon>rosids</taxon>
        <taxon>fabids</taxon>
        <taxon>Rosales</taxon>
        <taxon>Moraceae</taxon>
        <taxon>Ficeae</taxon>
        <taxon>Ficus</taxon>
    </lineage>
</organism>
<protein>
    <submittedName>
        <fullName evidence="1">Uncharacterized protein</fullName>
    </submittedName>
</protein>
<comment type="caution">
    <text evidence="1">The sequence shown here is derived from an EMBL/GenBank/DDBJ whole genome shotgun (WGS) entry which is preliminary data.</text>
</comment>
<evidence type="ECO:0000313" key="2">
    <source>
        <dbReference type="Proteomes" id="UP001187192"/>
    </source>
</evidence>
<dbReference type="EMBL" id="BTGU01000032">
    <property type="protein sequence ID" value="GMN50064.1"/>
    <property type="molecule type" value="Genomic_DNA"/>
</dbReference>
<reference evidence="1" key="1">
    <citation type="submission" date="2023-07" db="EMBL/GenBank/DDBJ databases">
        <title>draft genome sequence of fig (Ficus carica).</title>
        <authorList>
            <person name="Takahashi T."/>
            <person name="Nishimura K."/>
        </authorList>
    </citation>
    <scope>NUCLEOTIDE SEQUENCE</scope>
</reference>
<keyword evidence="2" id="KW-1185">Reference proteome</keyword>
<evidence type="ECO:0000313" key="1">
    <source>
        <dbReference type="EMBL" id="GMN50064.1"/>
    </source>
</evidence>